<reference evidence="3 4" key="1">
    <citation type="journal article" date="2011" name="Front. Microbiol.">
        <title>Genomic signatures of strain selection and enhancement in Bacillus atrophaeus var. globigii, a historical biowarfare simulant.</title>
        <authorList>
            <person name="Gibbons H.S."/>
            <person name="Broomall S.M."/>
            <person name="McNew L.A."/>
            <person name="Daligault H."/>
            <person name="Chapman C."/>
            <person name="Bruce D."/>
            <person name="Karavis M."/>
            <person name="Krepps M."/>
            <person name="McGregor P.A."/>
            <person name="Hong C."/>
            <person name="Park K.H."/>
            <person name="Akmal A."/>
            <person name="Feldman A."/>
            <person name="Lin J.S."/>
            <person name="Chang W.E."/>
            <person name="Higgs B.W."/>
            <person name="Demirev P."/>
            <person name="Lindquist J."/>
            <person name="Liem A."/>
            <person name="Fochler E."/>
            <person name="Read T.D."/>
            <person name="Tapia R."/>
            <person name="Johnson S."/>
            <person name="Bishop-Lilly K.A."/>
            <person name="Detter C."/>
            <person name="Han C."/>
            <person name="Sozhamannan S."/>
            <person name="Rosenzweig C.N."/>
            <person name="Skowronski E.W."/>
        </authorList>
    </citation>
    <scope>NUCLEOTIDE SEQUENCE [LARGE SCALE GENOMIC DNA]</scope>
    <source>
        <strain evidence="3 4">GYP-17</strain>
    </source>
</reference>
<feature type="transmembrane region" description="Helical" evidence="2">
    <location>
        <begin position="12"/>
        <end position="34"/>
    </location>
</feature>
<organism evidence="3 4">
    <name type="scientific">Aliidiomarina sanyensis</name>
    <dbReference type="NCBI Taxonomy" id="1249555"/>
    <lineage>
        <taxon>Bacteria</taxon>
        <taxon>Pseudomonadati</taxon>
        <taxon>Pseudomonadota</taxon>
        <taxon>Gammaproteobacteria</taxon>
        <taxon>Alteromonadales</taxon>
        <taxon>Idiomarinaceae</taxon>
        <taxon>Aliidiomarina</taxon>
    </lineage>
</organism>
<name>A0A432WFZ2_9GAMM</name>
<keyword evidence="2" id="KW-0812">Transmembrane</keyword>
<gene>
    <name evidence="3" type="ORF">CWE11_07925</name>
</gene>
<keyword evidence="2" id="KW-0472">Membrane</keyword>
<evidence type="ECO:0000256" key="1">
    <source>
        <dbReference type="SAM" id="MobiDB-lite"/>
    </source>
</evidence>
<keyword evidence="4" id="KW-1185">Reference proteome</keyword>
<evidence type="ECO:0000256" key="2">
    <source>
        <dbReference type="SAM" id="Phobius"/>
    </source>
</evidence>
<accession>A0A432WFZ2</accession>
<comment type="caution">
    <text evidence="3">The sequence shown here is derived from an EMBL/GenBank/DDBJ whole genome shotgun (WGS) entry which is preliminary data.</text>
</comment>
<protein>
    <submittedName>
        <fullName evidence="3">Uncharacterized protein</fullName>
    </submittedName>
</protein>
<dbReference type="EMBL" id="PIPM01000007">
    <property type="protein sequence ID" value="RUO32694.1"/>
    <property type="molecule type" value="Genomic_DNA"/>
</dbReference>
<dbReference type="Proteomes" id="UP000288405">
    <property type="component" value="Unassembled WGS sequence"/>
</dbReference>
<dbReference type="AlphaFoldDB" id="A0A432WFZ2"/>
<feature type="region of interest" description="Disordered" evidence="1">
    <location>
        <begin position="142"/>
        <end position="166"/>
    </location>
</feature>
<evidence type="ECO:0000313" key="3">
    <source>
        <dbReference type="EMBL" id="RUO32694.1"/>
    </source>
</evidence>
<evidence type="ECO:0000313" key="4">
    <source>
        <dbReference type="Proteomes" id="UP000288405"/>
    </source>
</evidence>
<proteinExistence type="predicted"/>
<sequence length="263" mass="29547">MWLRFVQLSFYQRVGVILTGLGCAVLVMHTILMLPKTKERGFAHDALRAAQQRPRVSVPQLSIKAPLPLPSESVQVVHWSGHENEMSITVTGGVTPILDWLYALKTLAWSPTTISLTRVPQGLMLEAVLYQREQQMSALIRPDTDHSFRSLPPPEVERSPSVPTSPPMQACADIQAMTDRVRAVVHTGHPAQTKESFVVLAASSQRIALRDFLHEISLSSQSFTLGYVFKKPAKLRIFEHDRRCLEVEFELLKIPSNPVNWLP</sequence>
<keyword evidence="2" id="KW-1133">Transmembrane helix</keyword>